<accession>A0A7R9A9X1</accession>
<reference evidence="1" key="1">
    <citation type="submission" date="2020-11" db="EMBL/GenBank/DDBJ databases">
        <authorList>
            <person name="Tran Van P."/>
        </authorList>
    </citation>
    <scope>NUCLEOTIDE SEQUENCE</scope>
</reference>
<protein>
    <submittedName>
        <fullName evidence="1">Uncharacterized protein</fullName>
    </submittedName>
</protein>
<name>A0A7R9A9X1_9CRUS</name>
<evidence type="ECO:0000313" key="2">
    <source>
        <dbReference type="Proteomes" id="UP000677054"/>
    </source>
</evidence>
<dbReference type="Proteomes" id="UP000677054">
    <property type="component" value="Unassembled WGS sequence"/>
</dbReference>
<dbReference type="AlphaFoldDB" id="A0A7R9A9X1"/>
<dbReference type="OrthoDB" id="238316at2759"/>
<dbReference type="EMBL" id="CAJPEV010002647">
    <property type="protein sequence ID" value="CAG0897617.1"/>
    <property type="molecule type" value="Genomic_DNA"/>
</dbReference>
<keyword evidence="2" id="KW-1185">Reference proteome</keyword>
<gene>
    <name evidence="1" type="ORF">DSTB1V02_LOCUS9871</name>
</gene>
<sequence length="64" mass="7490">MIGSRFRLRFPVFHELRLICINQVIEAEQESGKQWELTEEGKEVVEHGSHEARVFHAIPPHLRA</sequence>
<evidence type="ECO:0000313" key="1">
    <source>
        <dbReference type="EMBL" id="CAD7250088.1"/>
    </source>
</evidence>
<organism evidence="1">
    <name type="scientific">Darwinula stevensoni</name>
    <dbReference type="NCBI Taxonomy" id="69355"/>
    <lineage>
        <taxon>Eukaryota</taxon>
        <taxon>Metazoa</taxon>
        <taxon>Ecdysozoa</taxon>
        <taxon>Arthropoda</taxon>
        <taxon>Crustacea</taxon>
        <taxon>Oligostraca</taxon>
        <taxon>Ostracoda</taxon>
        <taxon>Podocopa</taxon>
        <taxon>Podocopida</taxon>
        <taxon>Darwinulocopina</taxon>
        <taxon>Darwinuloidea</taxon>
        <taxon>Darwinulidae</taxon>
        <taxon>Darwinula</taxon>
    </lineage>
</organism>
<proteinExistence type="predicted"/>
<dbReference type="EMBL" id="LR902164">
    <property type="protein sequence ID" value="CAD7250088.1"/>
    <property type="molecule type" value="Genomic_DNA"/>
</dbReference>